<dbReference type="Proteomes" id="UP000828941">
    <property type="component" value="Chromosome 11"/>
</dbReference>
<comment type="caution">
    <text evidence="1">The sequence shown here is derived from an EMBL/GenBank/DDBJ whole genome shotgun (WGS) entry which is preliminary data.</text>
</comment>
<name>A0ACB9LTU2_BAUVA</name>
<dbReference type="EMBL" id="CM039436">
    <property type="protein sequence ID" value="KAI4314845.1"/>
    <property type="molecule type" value="Genomic_DNA"/>
</dbReference>
<organism evidence="1 2">
    <name type="scientific">Bauhinia variegata</name>
    <name type="common">Purple orchid tree</name>
    <name type="synonym">Phanera variegata</name>
    <dbReference type="NCBI Taxonomy" id="167791"/>
    <lineage>
        <taxon>Eukaryota</taxon>
        <taxon>Viridiplantae</taxon>
        <taxon>Streptophyta</taxon>
        <taxon>Embryophyta</taxon>
        <taxon>Tracheophyta</taxon>
        <taxon>Spermatophyta</taxon>
        <taxon>Magnoliopsida</taxon>
        <taxon>eudicotyledons</taxon>
        <taxon>Gunneridae</taxon>
        <taxon>Pentapetalae</taxon>
        <taxon>rosids</taxon>
        <taxon>fabids</taxon>
        <taxon>Fabales</taxon>
        <taxon>Fabaceae</taxon>
        <taxon>Cercidoideae</taxon>
        <taxon>Cercideae</taxon>
        <taxon>Bauhiniinae</taxon>
        <taxon>Bauhinia</taxon>
    </lineage>
</organism>
<evidence type="ECO:0000313" key="1">
    <source>
        <dbReference type="EMBL" id="KAI4314845.1"/>
    </source>
</evidence>
<proteinExistence type="predicted"/>
<gene>
    <name evidence="1" type="ORF">L6164_027712</name>
</gene>
<protein>
    <submittedName>
        <fullName evidence="1">Uncharacterized protein</fullName>
    </submittedName>
</protein>
<keyword evidence="2" id="KW-1185">Reference proteome</keyword>
<sequence length="237" mass="26644">MQHCGISQGHVMGPCPCGLYHSETNSFNMLFSMPNHQSYDHYDESDTYNSFAPSSSSVDCTLSLGTPSTRFSQDEQEKRNRHERRRNSVSNFCLDLLQSKHNPQSRDNQGPTNDPILARRCANCDTTSTPLWRNGPRGPKSLCNACGIRFKKEERRASAAAATTGAASGSVMDSQQMYNNSWYPHSQSQRMPCYSPGMGNEYHFADDGDREPDSGIPYLSWRLNATDRPSLVHDYTR</sequence>
<evidence type="ECO:0000313" key="2">
    <source>
        <dbReference type="Proteomes" id="UP000828941"/>
    </source>
</evidence>
<accession>A0ACB9LTU2</accession>
<reference evidence="1 2" key="1">
    <citation type="journal article" date="2022" name="DNA Res.">
        <title>Chromosomal-level genome assembly of the orchid tree Bauhinia variegata (Leguminosae; Cercidoideae) supports the allotetraploid origin hypothesis of Bauhinia.</title>
        <authorList>
            <person name="Zhong Y."/>
            <person name="Chen Y."/>
            <person name="Zheng D."/>
            <person name="Pang J."/>
            <person name="Liu Y."/>
            <person name="Luo S."/>
            <person name="Meng S."/>
            <person name="Qian L."/>
            <person name="Wei D."/>
            <person name="Dai S."/>
            <person name="Zhou R."/>
        </authorList>
    </citation>
    <scope>NUCLEOTIDE SEQUENCE [LARGE SCALE GENOMIC DNA]</scope>
    <source>
        <strain evidence="1">BV-YZ2020</strain>
    </source>
</reference>